<evidence type="ECO:0000313" key="3">
    <source>
        <dbReference type="Proteomes" id="UP000789901"/>
    </source>
</evidence>
<proteinExistence type="predicted"/>
<name>A0ABN7V808_GIGMA</name>
<reference evidence="2 3" key="1">
    <citation type="submission" date="2021-06" db="EMBL/GenBank/DDBJ databases">
        <authorList>
            <person name="Kallberg Y."/>
            <person name="Tangrot J."/>
            <person name="Rosling A."/>
        </authorList>
    </citation>
    <scope>NUCLEOTIDE SEQUENCE [LARGE SCALE GENOMIC DNA]</scope>
    <source>
        <strain evidence="2 3">120-4 pot B 10/14</strain>
    </source>
</reference>
<evidence type="ECO:0000313" key="2">
    <source>
        <dbReference type="EMBL" id="CAG8740651.1"/>
    </source>
</evidence>
<gene>
    <name evidence="2" type="ORF">GMARGA_LOCUS15340</name>
</gene>
<organism evidence="2 3">
    <name type="scientific">Gigaspora margarita</name>
    <dbReference type="NCBI Taxonomy" id="4874"/>
    <lineage>
        <taxon>Eukaryota</taxon>
        <taxon>Fungi</taxon>
        <taxon>Fungi incertae sedis</taxon>
        <taxon>Mucoromycota</taxon>
        <taxon>Glomeromycotina</taxon>
        <taxon>Glomeromycetes</taxon>
        <taxon>Diversisporales</taxon>
        <taxon>Gigasporaceae</taxon>
        <taxon>Gigaspora</taxon>
    </lineage>
</organism>
<feature type="region of interest" description="Disordered" evidence="1">
    <location>
        <begin position="206"/>
        <end position="227"/>
    </location>
</feature>
<sequence>MGITEHFTRLRLQAGMCKARIINNNWSPIDLPNLKITNDKRKKEWILSEEGKAFKIREKKDKSIQVEHWRTVPEAPKIETRIEKCLGCEHNRSTVEENCIMHIKFDEGWKLNEKLKEEILAILIRNLNHQQRKYCYYTDGSLQKEDKEKGDIAVIGAAVVQTHRSVRLTSLWRMLYSEKIGFIAAKALLEIGDWKEWSPADLNNITKSQKIEKPNSSSTNHTQSHKF</sequence>
<dbReference type="EMBL" id="CAJVQB010010519">
    <property type="protein sequence ID" value="CAG8740651.1"/>
    <property type="molecule type" value="Genomic_DNA"/>
</dbReference>
<comment type="caution">
    <text evidence="2">The sequence shown here is derived from an EMBL/GenBank/DDBJ whole genome shotgun (WGS) entry which is preliminary data.</text>
</comment>
<accession>A0ABN7V808</accession>
<evidence type="ECO:0000256" key="1">
    <source>
        <dbReference type="SAM" id="MobiDB-lite"/>
    </source>
</evidence>
<protein>
    <submittedName>
        <fullName evidence="2">35086_t:CDS:1</fullName>
    </submittedName>
</protein>
<keyword evidence="3" id="KW-1185">Reference proteome</keyword>
<dbReference type="Proteomes" id="UP000789901">
    <property type="component" value="Unassembled WGS sequence"/>
</dbReference>